<evidence type="ECO:0000259" key="2">
    <source>
        <dbReference type="Pfam" id="PF19289"/>
    </source>
</evidence>
<dbReference type="PANTHER" id="PTHR30624:SF4">
    <property type="entry name" value="METALLOPROTEASE TLDD"/>
    <property type="match status" value="1"/>
</dbReference>
<dbReference type="PANTHER" id="PTHR30624">
    <property type="entry name" value="UNCHARACTERIZED PROTEIN TLDD AND PMBA"/>
    <property type="match status" value="1"/>
</dbReference>
<comment type="similarity">
    <text evidence="1">Belongs to the peptidase U62 family.</text>
</comment>
<dbReference type="InterPro" id="IPR036059">
    <property type="entry name" value="TldD/PmbA_sf"/>
</dbReference>
<dbReference type="AlphaFoldDB" id="X0U4A2"/>
<dbReference type="Pfam" id="PF19289">
    <property type="entry name" value="PmbA_TldD_3rd"/>
    <property type="match status" value="1"/>
</dbReference>
<dbReference type="GO" id="GO:0008237">
    <property type="term" value="F:metallopeptidase activity"/>
    <property type="evidence" value="ECO:0007669"/>
    <property type="project" value="InterPro"/>
</dbReference>
<evidence type="ECO:0000313" key="4">
    <source>
        <dbReference type="EMBL" id="GAG00395.1"/>
    </source>
</evidence>
<name>X0U4A2_9ZZZZ</name>
<comment type="caution">
    <text evidence="4">The sequence shown here is derived from an EMBL/GenBank/DDBJ whole genome shotgun (WGS) entry which is preliminary data.</text>
</comment>
<dbReference type="InterPro" id="IPR035068">
    <property type="entry name" value="TldD/PmbA_N"/>
</dbReference>
<feature type="domain" description="Metalloprotease TldD/E C-terminal" evidence="2">
    <location>
        <begin position="192"/>
        <end position="265"/>
    </location>
</feature>
<gene>
    <name evidence="4" type="ORF">S01H1_41563</name>
</gene>
<feature type="non-terminal residue" evidence="4">
    <location>
        <position position="266"/>
    </location>
</feature>
<dbReference type="GO" id="GO:0006508">
    <property type="term" value="P:proteolysis"/>
    <property type="evidence" value="ECO:0007669"/>
    <property type="project" value="InterPro"/>
</dbReference>
<dbReference type="InterPro" id="IPR045570">
    <property type="entry name" value="Metalloprtase-TldD/E_cen_dom"/>
</dbReference>
<dbReference type="EMBL" id="BARS01026368">
    <property type="protein sequence ID" value="GAG00395.1"/>
    <property type="molecule type" value="Genomic_DNA"/>
</dbReference>
<dbReference type="Pfam" id="PF19290">
    <property type="entry name" value="PmbA_TldD_2nd"/>
    <property type="match status" value="1"/>
</dbReference>
<dbReference type="Gene3D" id="3.30.2290.10">
    <property type="entry name" value="PmbA/TldD superfamily"/>
    <property type="match status" value="1"/>
</dbReference>
<reference evidence="4" key="1">
    <citation type="journal article" date="2014" name="Front. Microbiol.">
        <title>High frequency of phylogenetically diverse reductive dehalogenase-homologous genes in deep subseafloor sedimentary metagenomes.</title>
        <authorList>
            <person name="Kawai M."/>
            <person name="Futagami T."/>
            <person name="Toyoda A."/>
            <person name="Takaki Y."/>
            <person name="Nishi S."/>
            <person name="Hori S."/>
            <person name="Arai W."/>
            <person name="Tsubouchi T."/>
            <person name="Morono Y."/>
            <person name="Uchiyama I."/>
            <person name="Ito T."/>
            <person name="Fujiyama A."/>
            <person name="Inagaki F."/>
            <person name="Takami H."/>
        </authorList>
    </citation>
    <scope>NUCLEOTIDE SEQUENCE</scope>
    <source>
        <strain evidence="4">Expedition CK06-06</strain>
    </source>
</reference>
<sequence>RIENSNSGYDMGCGLRIWMGDSTYYGYVDSVDKKKLTDAARILSAAGKSSGTGKIFDLNRDLRQAPSNYNISILKYPSTTGANAKKDILMAVDGVCRGYDTHIIQVSTVISDIEEEIYTANSFGQESFQKVVKIFLSVNAVAKRKSIIRTGHKSLAKTSGYEAIDIAKAEGIAREASRIAITMLDAVDAPVGALPVVIGSAFGGVIFHEACGHGLEADSVVKDASVFKGKEGKKIASGVVTAIDDPSMPHHWGSFKFDGEGYPSSP</sequence>
<protein>
    <recommendedName>
        <fullName evidence="5">TldD/PmbA family protein</fullName>
    </recommendedName>
</protein>
<organism evidence="4">
    <name type="scientific">marine sediment metagenome</name>
    <dbReference type="NCBI Taxonomy" id="412755"/>
    <lineage>
        <taxon>unclassified sequences</taxon>
        <taxon>metagenomes</taxon>
        <taxon>ecological metagenomes</taxon>
    </lineage>
</organism>
<proteinExistence type="inferred from homology"/>
<dbReference type="InterPro" id="IPR051463">
    <property type="entry name" value="Peptidase_U62_metallo"/>
</dbReference>
<evidence type="ECO:0000256" key="1">
    <source>
        <dbReference type="ARBA" id="ARBA00005836"/>
    </source>
</evidence>
<dbReference type="GO" id="GO:0005829">
    <property type="term" value="C:cytosol"/>
    <property type="evidence" value="ECO:0007669"/>
    <property type="project" value="TreeGrafter"/>
</dbReference>
<dbReference type="SUPFAM" id="SSF111283">
    <property type="entry name" value="Putative modulator of DNA gyrase, PmbA/TldD"/>
    <property type="match status" value="1"/>
</dbReference>
<accession>X0U4A2</accession>
<evidence type="ECO:0008006" key="5">
    <source>
        <dbReference type="Google" id="ProtNLM"/>
    </source>
</evidence>
<feature type="domain" description="Metalloprotease TldD/E central" evidence="3">
    <location>
        <begin position="77"/>
        <end position="184"/>
    </location>
</feature>
<feature type="non-terminal residue" evidence="4">
    <location>
        <position position="1"/>
    </location>
</feature>
<evidence type="ECO:0000259" key="3">
    <source>
        <dbReference type="Pfam" id="PF19290"/>
    </source>
</evidence>
<dbReference type="InterPro" id="IPR045569">
    <property type="entry name" value="Metalloprtase-TldD/E_C"/>
</dbReference>